<feature type="domain" description="NADH:ubiquinone oxidoreductase intermediate-associated protein 30" evidence="2">
    <location>
        <begin position="5"/>
        <end position="154"/>
    </location>
</feature>
<dbReference type="Pfam" id="PF08547">
    <property type="entry name" value="CIA30"/>
    <property type="match status" value="1"/>
</dbReference>
<dbReference type="PATRIC" id="fig|1454006.5.peg.127"/>
<dbReference type="Proteomes" id="UP000032229">
    <property type="component" value="Chromosome"/>
</dbReference>
<comment type="similarity">
    <text evidence="1">Belongs to the CIA30 family.</text>
</comment>
<organism evidence="3 4">
    <name type="scientific">Siansivirga zeaxanthinifaciens CC-SAMT-1</name>
    <dbReference type="NCBI Taxonomy" id="1454006"/>
    <lineage>
        <taxon>Bacteria</taxon>
        <taxon>Pseudomonadati</taxon>
        <taxon>Bacteroidota</taxon>
        <taxon>Flavobacteriia</taxon>
        <taxon>Flavobacteriales</taxon>
        <taxon>Flavobacteriaceae</taxon>
        <taxon>Siansivirga</taxon>
    </lineage>
</organism>
<dbReference type="STRING" id="1454006.AW14_00715"/>
<dbReference type="HOGENOM" id="CLU_059028_5_0_10"/>
<sequence>MMLLNFNETQDLSNWNVVSDTVMGGVSNSNFSLNDTGFGVFTGKVSLENNGGFSMVRCHLERKDVSKFNTFSLRIKGDGKTYQFRVKTDKEDTHSYVLRFNTSGAWETIEIPFDNLKPTFRGKDLDMNNYPGNYIAEVAFLIGNKKEETFCLEIESVELL</sequence>
<keyword evidence="3" id="KW-0830">Ubiquinone</keyword>
<reference evidence="3 4" key="1">
    <citation type="submission" date="2014-02" db="EMBL/GenBank/DDBJ databases">
        <authorList>
            <person name="Young C.-C."/>
            <person name="Hameed A."/>
            <person name="Huang H.-C."/>
            <person name="Shahina M."/>
        </authorList>
    </citation>
    <scope>NUCLEOTIDE SEQUENCE [LARGE SCALE GENOMIC DNA]</scope>
    <source>
        <strain evidence="3 4">CC-SAMT-1</strain>
    </source>
</reference>
<dbReference type="AlphaFoldDB" id="A0A0C5W804"/>
<name>A0A0C5W804_9FLAO</name>
<dbReference type="RefSeq" id="WP_044637056.1">
    <property type="nucleotide sequence ID" value="NZ_CP007202.1"/>
</dbReference>
<dbReference type="SUPFAM" id="SSF49785">
    <property type="entry name" value="Galactose-binding domain-like"/>
    <property type="match status" value="1"/>
</dbReference>
<protein>
    <submittedName>
        <fullName evidence="3">NADH:ubiquinone oxidoreductase</fullName>
    </submittedName>
</protein>
<dbReference type="OrthoDB" id="442188at2"/>
<dbReference type="EMBL" id="CP007202">
    <property type="protein sequence ID" value="AJR02377.1"/>
    <property type="molecule type" value="Genomic_DNA"/>
</dbReference>
<evidence type="ECO:0000259" key="2">
    <source>
        <dbReference type="Pfam" id="PF08547"/>
    </source>
</evidence>
<evidence type="ECO:0000313" key="4">
    <source>
        <dbReference type="Proteomes" id="UP000032229"/>
    </source>
</evidence>
<dbReference type="InterPro" id="IPR013857">
    <property type="entry name" value="NADH-UbQ_OxRdtase-assoc_prot30"/>
</dbReference>
<evidence type="ECO:0000256" key="1">
    <source>
        <dbReference type="ARBA" id="ARBA00007884"/>
    </source>
</evidence>
<proteinExistence type="inferred from homology"/>
<dbReference type="KEGG" id="sze:AW14_00715"/>
<dbReference type="InterPro" id="IPR039131">
    <property type="entry name" value="NDUFAF1"/>
</dbReference>
<dbReference type="PANTHER" id="PTHR13194">
    <property type="entry name" value="COMPLEX I INTERMEDIATE-ASSOCIATED PROTEIN 30"/>
    <property type="match status" value="1"/>
</dbReference>
<evidence type="ECO:0000313" key="3">
    <source>
        <dbReference type="EMBL" id="AJR02377.1"/>
    </source>
</evidence>
<dbReference type="PANTHER" id="PTHR13194:SF19">
    <property type="entry name" value="NAD(P)-BINDING ROSSMANN-FOLD SUPERFAMILY PROTEIN"/>
    <property type="match status" value="1"/>
</dbReference>
<dbReference type="InterPro" id="IPR008979">
    <property type="entry name" value="Galactose-bd-like_sf"/>
</dbReference>
<accession>A0A0C5W804</accession>
<keyword evidence="4" id="KW-1185">Reference proteome</keyword>
<gene>
    <name evidence="3" type="ORF">AW14_00715</name>
</gene>
<dbReference type="Gene3D" id="2.60.120.430">
    <property type="entry name" value="Galactose-binding lectin"/>
    <property type="match status" value="1"/>
</dbReference>